<reference evidence="2 3" key="1">
    <citation type="submission" date="2012-05" db="EMBL/GenBank/DDBJ databases">
        <title>Genome sequence of Nitritalea halalkaliphila LW7.</title>
        <authorList>
            <person name="Jangir P.K."/>
            <person name="Singh A."/>
            <person name="Shivaji S."/>
            <person name="Sharma R."/>
        </authorList>
    </citation>
    <scope>NUCLEOTIDE SEQUENCE [LARGE SCALE GENOMIC DNA]</scope>
    <source>
        <strain evidence="2 3">LW7</strain>
    </source>
</reference>
<dbReference type="SMART" id="SM00100">
    <property type="entry name" value="cNMP"/>
    <property type="match status" value="1"/>
</dbReference>
<evidence type="ECO:0000259" key="1">
    <source>
        <dbReference type="PROSITE" id="PS50042"/>
    </source>
</evidence>
<dbReference type="EMBL" id="AJYA01000030">
    <property type="protein sequence ID" value="EIM75451.1"/>
    <property type="molecule type" value="Genomic_DNA"/>
</dbReference>
<comment type="caution">
    <text evidence="2">The sequence shown here is derived from an EMBL/GenBank/DDBJ whole genome shotgun (WGS) entry which is preliminary data.</text>
</comment>
<sequence length="223" mass="25500">MSFHVFLKHAGEQAQEESAIRRVTLPKNTYLYKAPEKPNTIFLLEKGLVKIGAHTAEGEEMLYDVLHEGAFFGNLRFLDGQFSEFAKTLTAVDCLQVDLLFFKQQVCEVPALAAWFQESLVRRWCRMETRLQQLCHLSPLEKLSFIGEHLKSPFQKNQPAAQEILPLLSAVELAQLTGLSRQTIAKWQKKRLSEDSPLELSIKLCAERAAIETLAEREIRRKC</sequence>
<proteinExistence type="predicted"/>
<dbReference type="Pfam" id="PF00027">
    <property type="entry name" value="cNMP_binding"/>
    <property type="match status" value="1"/>
</dbReference>
<accession>I5C0U9</accession>
<protein>
    <submittedName>
        <fullName evidence="2">Crp/Fnr family transcriptional regulator</fullName>
    </submittedName>
</protein>
<dbReference type="InterPro" id="IPR018490">
    <property type="entry name" value="cNMP-bd_dom_sf"/>
</dbReference>
<organism evidence="2 3">
    <name type="scientific">Nitritalea halalkaliphila LW7</name>
    <dbReference type="NCBI Taxonomy" id="1189621"/>
    <lineage>
        <taxon>Bacteria</taxon>
        <taxon>Pseudomonadati</taxon>
        <taxon>Bacteroidota</taxon>
        <taxon>Cytophagia</taxon>
        <taxon>Cytophagales</taxon>
        <taxon>Cyclobacteriaceae</taxon>
        <taxon>Nitritalea</taxon>
    </lineage>
</organism>
<dbReference type="Proteomes" id="UP000005551">
    <property type="component" value="Unassembled WGS sequence"/>
</dbReference>
<dbReference type="PROSITE" id="PS50042">
    <property type="entry name" value="CNMP_BINDING_3"/>
    <property type="match status" value="1"/>
</dbReference>
<feature type="domain" description="Cyclic nucleotide-binding" evidence="1">
    <location>
        <begin position="18"/>
        <end position="91"/>
    </location>
</feature>
<dbReference type="STRING" id="1189621.A3SI_13787"/>
<dbReference type="CDD" id="cd00038">
    <property type="entry name" value="CAP_ED"/>
    <property type="match status" value="1"/>
</dbReference>
<dbReference type="AlphaFoldDB" id="I5C0U9"/>
<name>I5C0U9_9BACT</name>
<dbReference type="InterPro" id="IPR014710">
    <property type="entry name" value="RmlC-like_jellyroll"/>
</dbReference>
<keyword evidence="3" id="KW-1185">Reference proteome</keyword>
<dbReference type="SUPFAM" id="SSF51206">
    <property type="entry name" value="cAMP-binding domain-like"/>
    <property type="match status" value="1"/>
</dbReference>
<dbReference type="InterPro" id="IPR000595">
    <property type="entry name" value="cNMP-bd_dom"/>
</dbReference>
<dbReference type="Gene3D" id="2.60.120.10">
    <property type="entry name" value="Jelly Rolls"/>
    <property type="match status" value="1"/>
</dbReference>
<evidence type="ECO:0000313" key="2">
    <source>
        <dbReference type="EMBL" id="EIM75451.1"/>
    </source>
</evidence>
<evidence type="ECO:0000313" key="3">
    <source>
        <dbReference type="Proteomes" id="UP000005551"/>
    </source>
</evidence>
<gene>
    <name evidence="2" type="ORF">A3SI_13787</name>
</gene>